<gene>
    <name evidence="2" type="ORF">PPSIR1_29665</name>
</gene>
<keyword evidence="3" id="KW-1185">Reference proteome</keyword>
<feature type="non-terminal residue" evidence="2">
    <location>
        <position position="59"/>
    </location>
</feature>
<evidence type="ECO:0000256" key="1">
    <source>
        <dbReference type="SAM" id="MobiDB-lite"/>
    </source>
</evidence>
<reference evidence="2 3" key="1">
    <citation type="submission" date="2007-06" db="EMBL/GenBank/DDBJ databases">
        <authorList>
            <person name="Shimkets L."/>
            <person name="Ferriera S."/>
            <person name="Johnson J."/>
            <person name="Kravitz S."/>
            <person name="Beeson K."/>
            <person name="Sutton G."/>
            <person name="Rogers Y.-H."/>
            <person name="Friedman R."/>
            <person name="Frazier M."/>
            <person name="Venter J.C."/>
        </authorList>
    </citation>
    <scope>NUCLEOTIDE SEQUENCE [LARGE SCALE GENOMIC DNA]</scope>
    <source>
        <strain evidence="2 3">SIR-1</strain>
    </source>
</reference>
<dbReference type="AlphaFoldDB" id="A6GIB4"/>
<evidence type="ECO:0000313" key="3">
    <source>
        <dbReference type="Proteomes" id="UP000005801"/>
    </source>
</evidence>
<dbReference type="EMBL" id="ABCS01000134">
    <property type="protein sequence ID" value="EDM74367.1"/>
    <property type="molecule type" value="Genomic_DNA"/>
</dbReference>
<comment type="caution">
    <text evidence="2">The sequence shown here is derived from an EMBL/GenBank/DDBJ whole genome shotgun (WGS) entry which is preliminary data.</text>
</comment>
<proteinExistence type="predicted"/>
<sequence length="59" mass="5543">MSEFDARTERALELLRARSSPPAGAEDGMLADFHATLDGGGPGGGGGEGGPTGGGGGGG</sequence>
<organism evidence="2 3">
    <name type="scientific">Plesiocystis pacifica SIR-1</name>
    <dbReference type="NCBI Taxonomy" id="391625"/>
    <lineage>
        <taxon>Bacteria</taxon>
        <taxon>Pseudomonadati</taxon>
        <taxon>Myxococcota</taxon>
        <taxon>Polyangia</taxon>
        <taxon>Nannocystales</taxon>
        <taxon>Nannocystaceae</taxon>
        <taxon>Plesiocystis</taxon>
    </lineage>
</organism>
<name>A6GIB4_9BACT</name>
<dbReference type="Proteomes" id="UP000005801">
    <property type="component" value="Unassembled WGS sequence"/>
</dbReference>
<accession>A6GIB4</accession>
<feature type="region of interest" description="Disordered" evidence="1">
    <location>
        <begin position="33"/>
        <end position="59"/>
    </location>
</feature>
<protein>
    <submittedName>
        <fullName evidence="2">Uncharacterized protein</fullName>
    </submittedName>
</protein>
<evidence type="ECO:0000313" key="2">
    <source>
        <dbReference type="EMBL" id="EDM74367.1"/>
    </source>
</evidence>
<feature type="compositionally biased region" description="Gly residues" evidence="1">
    <location>
        <begin position="38"/>
        <end position="59"/>
    </location>
</feature>
<dbReference type="STRING" id="391625.PPSIR1_29665"/>